<feature type="compositionally biased region" description="Polar residues" evidence="1">
    <location>
        <begin position="162"/>
        <end position="173"/>
    </location>
</feature>
<dbReference type="GO" id="GO:0000785">
    <property type="term" value="C:chromatin"/>
    <property type="evidence" value="ECO:0007669"/>
    <property type="project" value="TreeGrafter"/>
</dbReference>
<dbReference type="GO" id="GO:0010468">
    <property type="term" value="P:regulation of gene expression"/>
    <property type="evidence" value="ECO:0007669"/>
    <property type="project" value="TreeGrafter"/>
</dbReference>
<dbReference type="Proteomes" id="UP000019471">
    <property type="component" value="Unassembled WGS sequence"/>
</dbReference>
<evidence type="ECO:0000313" key="3">
    <source>
        <dbReference type="EMBL" id="EXJ53695.1"/>
    </source>
</evidence>
<dbReference type="Pfam" id="PF02373">
    <property type="entry name" value="JmjC"/>
    <property type="match status" value="1"/>
</dbReference>
<dbReference type="HOGENOM" id="CLU_485709_0_0_1"/>
<dbReference type="OrthoDB" id="4117680at2759"/>
<organism evidence="3 4">
    <name type="scientific">Cladophialophora psammophila CBS 110553</name>
    <dbReference type="NCBI Taxonomy" id="1182543"/>
    <lineage>
        <taxon>Eukaryota</taxon>
        <taxon>Fungi</taxon>
        <taxon>Dikarya</taxon>
        <taxon>Ascomycota</taxon>
        <taxon>Pezizomycotina</taxon>
        <taxon>Eurotiomycetes</taxon>
        <taxon>Chaetothyriomycetidae</taxon>
        <taxon>Chaetothyriales</taxon>
        <taxon>Herpotrichiellaceae</taxon>
        <taxon>Cladophialophora</taxon>
    </lineage>
</organism>
<dbReference type="eggNOG" id="KOG0958">
    <property type="taxonomic scope" value="Eukaryota"/>
</dbReference>
<dbReference type="GeneID" id="19197736"/>
<dbReference type="RefSeq" id="XP_007751809.1">
    <property type="nucleotide sequence ID" value="XM_007753619.1"/>
</dbReference>
<dbReference type="GO" id="GO:0005634">
    <property type="term" value="C:nucleus"/>
    <property type="evidence" value="ECO:0007669"/>
    <property type="project" value="TreeGrafter"/>
</dbReference>
<feature type="compositionally biased region" description="Low complexity" evidence="1">
    <location>
        <begin position="60"/>
        <end position="75"/>
    </location>
</feature>
<feature type="compositionally biased region" description="Basic residues" evidence="1">
    <location>
        <begin position="90"/>
        <end position="106"/>
    </location>
</feature>
<comment type="caution">
    <text evidence="3">The sequence shown here is derived from an EMBL/GenBank/DDBJ whole genome shotgun (WGS) entry which is preliminary data.</text>
</comment>
<name>W9VKY6_9EURO</name>
<dbReference type="STRING" id="1182543.W9VKY6"/>
<dbReference type="SUPFAM" id="SSF51197">
    <property type="entry name" value="Clavaminate synthase-like"/>
    <property type="match status" value="1"/>
</dbReference>
<feature type="compositionally biased region" description="Polar residues" evidence="1">
    <location>
        <begin position="107"/>
        <end position="117"/>
    </location>
</feature>
<keyword evidence="4" id="KW-1185">Reference proteome</keyword>
<evidence type="ECO:0000259" key="2">
    <source>
        <dbReference type="PROSITE" id="PS51184"/>
    </source>
</evidence>
<accession>W9VKY6</accession>
<feature type="region of interest" description="Disordered" evidence="1">
    <location>
        <begin position="144"/>
        <end position="222"/>
    </location>
</feature>
<proteinExistence type="predicted"/>
<sequence>MNQFCDSHSDFAALQSGQIQPMPNVLSVADNLNAQDTNRLLDDGDTIHVQPARPKNNTQPSLNSTKNNTPPSSNSTKKKIKPSPNSVKKNTQKKTRPSSNPAKKKTQPFSKLASTTPTYVTQPTLDVSSAINNLNARDINSLLGDGDTIHGQPARPRKITEPSANSPKKNAQPSSNSASVNISSANDNSNTQDTITLPSSDDTDMQATPHEKGTQLPSDSNLTRAMPLSSIELYQTPTTPPTLWLNQMGENLIANAMGLATDPKFGGVITIIGFPPIHHELAAYKSKIAMIPTGHARGVAFDDHKAPGISTLRLWPSSSFRLPDLSPTADQPTLAECETFIDKLTNTPPKRPIQYYVGPSLAADPFFSNLDTLLHPGQQLSQHAPVAGVSTIYWHVGKTGSGTAFHKEDADFRSWNLAIYGWKAWILIKPSETAKFEEFVRSLGPCGDCDQFVRHQNLLIGPQSLKSQGIGFDLLCAGPGQLVVTQKGQYHAVINMTDSFALSVNFLLPNEPLFPENIEFCALCGLHVLYEAKYPNKLIRPLPSGQRTAPATISSSRKRRR</sequence>
<dbReference type="Gene3D" id="2.60.120.650">
    <property type="entry name" value="Cupin"/>
    <property type="match status" value="1"/>
</dbReference>
<feature type="domain" description="JmjC" evidence="2">
    <location>
        <begin position="336"/>
        <end position="523"/>
    </location>
</feature>
<evidence type="ECO:0000313" key="4">
    <source>
        <dbReference type="Proteomes" id="UP000019471"/>
    </source>
</evidence>
<dbReference type="EMBL" id="AMGX01000041">
    <property type="protein sequence ID" value="EXJ53695.1"/>
    <property type="molecule type" value="Genomic_DNA"/>
</dbReference>
<protein>
    <recommendedName>
        <fullName evidence="2">JmjC domain-containing protein</fullName>
    </recommendedName>
</protein>
<feature type="compositionally biased region" description="Low complexity" evidence="1">
    <location>
        <begin position="174"/>
        <end position="190"/>
    </location>
</feature>
<gene>
    <name evidence="3" type="ORF">A1O5_13051</name>
</gene>
<evidence type="ECO:0000256" key="1">
    <source>
        <dbReference type="SAM" id="MobiDB-lite"/>
    </source>
</evidence>
<reference evidence="3 4" key="1">
    <citation type="submission" date="2013-03" db="EMBL/GenBank/DDBJ databases">
        <title>The Genome Sequence of Cladophialophora psammophila CBS 110553.</title>
        <authorList>
            <consortium name="The Broad Institute Genomics Platform"/>
            <person name="Cuomo C."/>
            <person name="de Hoog S."/>
            <person name="Gorbushina A."/>
            <person name="Walker B."/>
            <person name="Young S.K."/>
            <person name="Zeng Q."/>
            <person name="Gargeya S."/>
            <person name="Fitzgerald M."/>
            <person name="Haas B."/>
            <person name="Abouelleil A."/>
            <person name="Allen A.W."/>
            <person name="Alvarado L."/>
            <person name="Arachchi H.M."/>
            <person name="Berlin A.M."/>
            <person name="Chapman S.B."/>
            <person name="Gainer-Dewar J."/>
            <person name="Goldberg J."/>
            <person name="Griggs A."/>
            <person name="Gujja S."/>
            <person name="Hansen M."/>
            <person name="Howarth C."/>
            <person name="Imamovic A."/>
            <person name="Ireland A."/>
            <person name="Larimer J."/>
            <person name="McCowan C."/>
            <person name="Murphy C."/>
            <person name="Pearson M."/>
            <person name="Poon T.W."/>
            <person name="Priest M."/>
            <person name="Roberts A."/>
            <person name="Saif S."/>
            <person name="Shea T."/>
            <person name="Sisk P."/>
            <person name="Sykes S."/>
            <person name="Wortman J."/>
            <person name="Nusbaum C."/>
            <person name="Birren B."/>
        </authorList>
    </citation>
    <scope>NUCLEOTIDE SEQUENCE [LARGE SCALE GENOMIC DNA]</scope>
    <source>
        <strain evidence="3 4">CBS 110553</strain>
    </source>
</reference>
<dbReference type="PANTHER" id="PTHR10694">
    <property type="entry name" value="LYSINE-SPECIFIC DEMETHYLASE"/>
    <property type="match status" value="1"/>
</dbReference>
<feature type="compositionally biased region" description="Polar residues" evidence="1">
    <location>
        <begin position="191"/>
        <end position="200"/>
    </location>
</feature>
<dbReference type="InterPro" id="IPR003347">
    <property type="entry name" value="JmjC_dom"/>
</dbReference>
<dbReference type="PROSITE" id="PS51184">
    <property type="entry name" value="JMJC"/>
    <property type="match status" value="1"/>
</dbReference>
<feature type="region of interest" description="Disordered" evidence="1">
    <location>
        <begin position="45"/>
        <end position="117"/>
    </location>
</feature>
<dbReference type="SMART" id="SM00558">
    <property type="entry name" value="JmjC"/>
    <property type="match status" value="1"/>
</dbReference>
<dbReference type="AlphaFoldDB" id="W9VKY6"/>
<dbReference type="GO" id="GO:0032452">
    <property type="term" value="F:histone demethylase activity"/>
    <property type="evidence" value="ECO:0007669"/>
    <property type="project" value="TreeGrafter"/>
</dbReference>